<evidence type="ECO:0000313" key="1">
    <source>
        <dbReference type="EMBL" id="KAK2562579.1"/>
    </source>
</evidence>
<protein>
    <submittedName>
        <fullName evidence="1">Uncharacterized protein</fullName>
    </submittedName>
</protein>
<organism evidence="1 2">
    <name type="scientific">Acropora cervicornis</name>
    <name type="common">Staghorn coral</name>
    <dbReference type="NCBI Taxonomy" id="6130"/>
    <lineage>
        <taxon>Eukaryota</taxon>
        <taxon>Metazoa</taxon>
        <taxon>Cnidaria</taxon>
        <taxon>Anthozoa</taxon>
        <taxon>Hexacorallia</taxon>
        <taxon>Scleractinia</taxon>
        <taxon>Astrocoeniina</taxon>
        <taxon>Acroporidae</taxon>
        <taxon>Acropora</taxon>
    </lineage>
</organism>
<comment type="caution">
    <text evidence="1">The sequence shown here is derived from an EMBL/GenBank/DDBJ whole genome shotgun (WGS) entry which is preliminary data.</text>
</comment>
<accession>A0AAD9V629</accession>
<dbReference type="AlphaFoldDB" id="A0AAD9V629"/>
<keyword evidence="2" id="KW-1185">Reference proteome</keyword>
<reference evidence="1" key="1">
    <citation type="journal article" date="2023" name="G3 (Bethesda)">
        <title>Whole genome assembly and annotation of the endangered Caribbean coral Acropora cervicornis.</title>
        <authorList>
            <person name="Selwyn J.D."/>
            <person name="Vollmer S.V."/>
        </authorList>
    </citation>
    <scope>NUCLEOTIDE SEQUENCE</scope>
    <source>
        <strain evidence="1">K2</strain>
    </source>
</reference>
<dbReference type="EMBL" id="JARQWQ010000028">
    <property type="protein sequence ID" value="KAK2562579.1"/>
    <property type="molecule type" value="Genomic_DNA"/>
</dbReference>
<sequence length="149" mass="16763">MSYPRWGILIIILFSSPRPSPPMLASTLKSALKNVGSDPAQCGHLVSGLYSSLGMMCQVPVLVVINTTFSLRTYVLLLKSSCLVNISSSDKPWISSKIKILINKRQMLLHKVGKESPRYKEVRNAVFRECAKCKKFFFTARLLISNRRT</sequence>
<proteinExistence type="predicted"/>
<dbReference type="Proteomes" id="UP001249851">
    <property type="component" value="Unassembled WGS sequence"/>
</dbReference>
<reference evidence="1" key="2">
    <citation type="journal article" date="2023" name="Science">
        <title>Genomic signatures of disease resistance in endangered staghorn corals.</title>
        <authorList>
            <person name="Vollmer S.V."/>
            <person name="Selwyn J.D."/>
            <person name="Despard B.A."/>
            <person name="Roesel C.L."/>
        </authorList>
    </citation>
    <scope>NUCLEOTIDE SEQUENCE</scope>
    <source>
        <strain evidence="1">K2</strain>
    </source>
</reference>
<gene>
    <name evidence="1" type="ORF">P5673_014262</name>
</gene>
<name>A0AAD9V629_ACRCE</name>
<evidence type="ECO:0000313" key="2">
    <source>
        <dbReference type="Proteomes" id="UP001249851"/>
    </source>
</evidence>